<feature type="compositionally biased region" description="Basic and acidic residues" evidence="1">
    <location>
        <begin position="327"/>
        <end position="341"/>
    </location>
</feature>
<dbReference type="InterPro" id="IPR001584">
    <property type="entry name" value="Integrase_cat-core"/>
</dbReference>
<dbReference type="EMBL" id="VFPS01000003">
    <property type="protein sequence ID" value="TQM98175.1"/>
    <property type="molecule type" value="Genomic_DNA"/>
</dbReference>
<evidence type="ECO:0000313" key="6">
    <source>
        <dbReference type="EMBL" id="TQM98175.1"/>
    </source>
</evidence>
<feature type="region of interest" description="Disordered" evidence="1">
    <location>
        <begin position="307"/>
        <end position="341"/>
    </location>
</feature>
<feature type="domain" description="Integrase catalytic" evidence="2">
    <location>
        <begin position="123"/>
        <end position="285"/>
    </location>
</feature>
<name>A0A543K6A9_9MICO</name>
<evidence type="ECO:0000313" key="5">
    <source>
        <dbReference type="EMBL" id="TQM98102.1"/>
    </source>
</evidence>
<evidence type="ECO:0000313" key="8">
    <source>
        <dbReference type="EMBL" id="TQM99022.1"/>
    </source>
</evidence>
<dbReference type="PANTHER" id="PTHR46889:SF4">
    <property type="entry name" value="TRANSPOSASE INSO FOR INSERTION SEQUENCE ELEMENT IS911B-RELATED"/>
    <property type="match status" value="1"/>
</dbReference>
<evidence type="ECO:0000256" key="1">
    <source>
        <dbReference type="SAM" id="MobiDB-lite"/>
    </source>
</evidence>
<dbReference type="EMBL" id="VFPS01000002">
    <property type="protein sequence ID" value="TQM99022.1"/>
    <property type="molecule type" value="Genomic_DNA"/>
</dbReference>
<dbReference type="EMBL" id="VFPS01000003">
    <property type="protein sequence ID" value="TQM98102.1"/>
    <property type="molecule type" value="Genomic_DNA"/>
</dbReference>
<feature type="region of interest" description="Disordered" evidence="1">
    <location>
        <begin position="100"/>
        <end position="123"/>
    </location>
</feature>
<keyword evidence="9" id="KW-1185">Reference proteome</keyword>
<organism evidence="3 9">
    <name type="scientific">Microbacterium lacticum</name>
    <dbReference type="NCBI Taxonomy" id="33885"/>
    <lineage>
        <taxon>Bacteria</taxon>
        <taxon>Bacillati</taxon>
        <taxon>Actinomycetota</taxon>
        <taxon>Actinomycetes</taxon>
        <taxon>Micrococcales</taxon>
        <taxon>Microbacteriaceae</taxon>
        <taxon>Microbacterium</taxon>
    </lineage>
</organism>
<proteinExistence type="predicted"/>
<evidence type="ECO:0000313" key="9">
    <source>
        <dbReference type="Proteomes" id="UP000319804"/>
    </source>
</evidence>
<dbReference type="Proteomes" id="UP000319804">
    <property type="component" value="Unassembled WGS sequence"/>
</dbReference>
<dbReference type="EMBL" id="VFPS01000007">
    <property type="protein sequence ID" value="TQM90613.1"/>
    <property type="molecule type" value="Genomic_DNA"/>
</dbReference>
<dbReference type="PANTHER" id="PTHR46889">
    <property type="entry name" value="TRANSPOSASE INSF FOR INSERTION SEQUENCE IS3B-RELATED"/>
    <property type="match status" value="1"/>
</dbReference>
<dbReference type="SUPFAM" id="SSF53098">
    <property type="entry name" value="Ribonuclease H-like"/>
    <property type="match status" value="1"/>
</dbReference>
<evidence type="ECO:0000313" key="7">
    <source>
        <dbReference type="EMBL" id="TQM98683.1"/>
    </source>
</evidence>
<dbReference type="GO" id="GO:0003676">
    <property type="term" value="F:nucleic acid binding"/>
    <property type="evidence" value="ECO:0007669"/>
    <property type="project" value="InterPro"/>
</dbReference>
<accession>A0A543K6A9</accession>
<dbReference type="EMBL" id="VFPS01000002">
    <property type="protein sequence ID" value="TQM98683.1"/>
    <property type="molecule type" value="Genomic_DNA"/>
</dbReference>
<dbReference type="PROSITE" id="PS50994">
    <property type="entry name" value="INTEGRASE"/>
    <property type="match status" value="1"/>
</dbReference>
<protein>
    <submittedName>
        <fullName evidence="3">Transposase InsO family protein</fullName>
    </submittedName>
</protein>
<evidence type="ECO:0000259" key="2">
    <source>
        <dbReference type="PROSITE" id="PS50994"/>
    </source>
</evidence>
<evidence type="ECO:0000313" key="3">
    <source>
        <dbReference type="EMBL" id="TQM90613.1"/>
    </source>
</evidence>
<dbReference type="Gene3D" id="3.30.420.10">
    <property type="entry name" value="Ribonuclease H-like superfamily/Ribonuclease H"/>
    <property type="match status" value="1"/>
</dbReference>
<dbReference type="EMBL" id="VFPS01000006">
    <property type="protein sequence ID" value="TQM90960.1"/>
    <property type="molecule type" value="Genomic_DNA"/>
</dbReference>
<dbReference type="AlphaFoldDB" id="A0A543K6A9"/>
<dbReference type="InterPro" id="IPR050900">
    <property type="entry name" value="Transposase_IS3/IS150/IS904"/>
</dbReference>
<dbReference type="GO" id="GO:0015074">
    <property type="term" value="P:DNA integration"/>
    <property type="evidence" value="ECO:0007669"/>
    <property type="project" value="InterPro"/>
</dbReference>
<dbReference type="Pfam" id="PF00665">
    <property type="entry name" value="rve"/>
    <property type="match status" value="1"/>
</dbReference>
<dbReference type="InterPro" id="IPR012337">
    <property type="entry name" value="RNaseH-like_sf"/>
</dbReference>
<dbReference type="RefSeq" id="WP_141920125.1">
    <property type="nucleotide sequence ID" value="NZ_VFPS01000002.1"/>
</dbReference>
<evidence type="ECO:0000313" key="4">
    <source>
        <dbReference type="EMBL" id="TQM90960.1"/>
    </source>
</evidence>
<gene>
    <name evidence="7" type="ORF">FHX68_1381</name>
    <name evidence="8" type="ORF">FHX68_1745</name>
    <name evidence="5" type="ORF">FHX68_2130</name>
    <name evidence="6" type="ORF">FHX68_2210</name>
    <name evidence="4" type="ORF">FHX68_2814</name>
    <name evidence="3" type="ORF">FHX68_2934</name>
</gene>
<reference evidence="3 9" key="1">
    <citation type="submission" date="2019-06" db="EMBL/GenBank/DDBJ databases">
        <title>Sequencing the genomes of 1000 actinobacteria strains.</title>
        <authorList>
            <person name="Klenk H.-P."/>
        </authorList>
    </citation>
    <scope>NUCLEOTIDE SEQUENCE [LARGE SCALE GENOMIC DNA]</scope>
    <source>
        <strain evidence="3 9">DSM 20427</strain>
    </source>
</reference>
<comment type="caution">
    <text evidence="3">The sequence shown here is derived from an EMBL/GenBank/DDBJ whole genome shotgun (WGS) entry which is preliminary data.</text>
</comment>
<sequence>MTAAVGSQRRALEIAGVARSTWHYRTRPRERVADPVPQKERAYPSRISETDRAVIAGRITAGWAEGHAVDHSFASAWDDGVMLASRRSWWRIAAEIEDQSARPVAPTRRSNSDRPPREAPVLEATGPGQVWSWDITDLRTPWRGVAFKAYSIIDIFSRKLVGCRVEEREVDDLAVEMFEDAFGRHGIPDAVHADSGPAMRSGALKDFLSELGVTQTHNRPRVSNDNPFSESEFRTMKYRPNYPGTFATIEQARAYVEWYVPWYNQNHKHSGIALFSPNEVHDGTWHHAWNRRDATQQAYYDKHPERFRRPPHTPAPADIVGINLPKPTDDAKAEPERLHAA</sequence>
<dbReference type="InterPro" id="IPR036397">
    <property type="entry name" value="RNaseH_sf"/>
</dbReference>